<dbReference type="InterPro" id="IPR032479">
    <property type="entry name" value="DUF5058"/>
</dbReference>
<dbReference type="EMBL" id="WUUK01000001">
    <property type="protein sequence ID" value="MXQ49687.1"/>
    <property type="molecule type" value="Genomic_DNA"/>
</dbReference>
<evidence type="ECO:0000256" key="1">
    <source>
        <dbReference type="SAM" id="Phobius"/>
    </source>
</evidence>
<keyword evidence="3" id="KW-1185">Reference proteome</keyword>
<dbReference type="Proteomes" id="UP000436284">
    <property type="component" value="Unassembled WGS sequence"/>
</dbReference>
<accession>A0A6N8TXI3</accession>
<keyword evidence="1" id="KW-0812">Transmembrane</keyword>
<evidence type="ECO:0000313" key="3">
    <source>
        <dbReference type="Proteomes" id="UP000436284"/>
    </source>
</evidence>
<feature type="transmembrane region" description="Helical" evidence="1">
    <location>
        <begin position="184"/>
        <end position="204"/>
    </location>
</feature>
<comment type="caution">
    <text evidence="2">The sequence shown here is derived from an EMBL/GenBank/DDBJ whole genome shotgun (WGS) entry which is preliminary data.</text>
</comment>
<feature type="transmembrane region" description="Helical" evidence="1">
    <location>
        <begin position="216"/>
        <end position="235"/>
    </location>
</feature>
<protein>
    <submittedName>
        <fullName evidence="2">DUF5058 family protein</fullName>
    </submittedName>
</protein>
<reference evidence="2 3" key="1">
    <citation type="submission" date="2019-12" db="EMBL/GenBank/DDBJ databases">
        <title>Salinicoccus cyprini sp. nov., isolated from gastro-intestinal tract of mirror carp, Cyprinus carpio var. specularis, collected from Gobind Sagar Reservoir, Himachal Pradesh, India.</title>
        <authorList>
            <person name="Talwar C."/>
            <person name="Singh A.K."/>
            <person name="Lal R."/>
            <person name="Negi R.K."/>
        </authorList>
    </citation>
    <scope>NUCLEOTIDE SEQUENCE [LARGE SCALE GENOMIC DNA]</scope>
    <source>
        <strain evidence="2 3">J-82</strain>
    </source>
</reference>
<proteinExistence type="predicted"/>
<evidence type="ECO:0000313" key="2">
    <source>
        <dbReference type="EMBL" id="MXQ49687.1"/>
    </source>
</evidence>
<dbReference type="AlphaFoldDB" id="A0A6N8TXI3"/>
<feature type="transmembrane region" description="Helical" evidence="1">
    <location>
        <begin position="120"/>
        <end position="139"/>
    </location>
</feature>
<keyword evidence="1" id="KW-1133">Transmembrane helix</keyword>
<organism evidence="2 3">
    <name type="scientific">Salinicoccus hispanicus</name>
    <dbReference type="NCBI Taxonomy" id="157225"/>
    <lineage>
        <taxon>Bacteria</taxon>
        <taxon>Bacillati</taxon>
        <taxon>Bacillota</taxon>
        <taxon>Bacilli</taxon>
        <taxon>Bacillales</taxon>
        <taxon>Staphylococcaceae</taxon>
        <taxon>Salinicoccus</taxon>
    </lineage>
</organism>
<dbReference type="OrthoDB" id="86868at2"/>
<name>A0A6N8TXI3_9STAP</name>
<gene>
    <name evidence="2" type="ORF">GQ671_00055</name>
</gene>
<sequence length="236" mass="24896">MGDILQIANSTVFWVFAFIIVAIVAFQAIVFLWIASRSAGDAGMNPTEVKTAIRAGFISSIGPSFGIAIILVSLIALIGSPITLMRVGIIGSAATESSAASIGASAFGVELGADAFPIEALAAVMWTMFIGGTGWLIVTMLFTKSLGRTQEKIQKHNPKIMAAIALAAMIGAFAYLASQQMITSLSHTIAGIVAVAAMIVMMKYADHRNLSWLKEWALGFALLIGMTTGYLTTFIL</sequence>
<feature type="transmembrane region" description="Helical" evidence="1">
    <location>
        <begin position="160"/>
        <end position="178"/>
    </location>
</feature>
<feature type="transmembrane region" description="Helical" evidence="1">
    <location>
        <begin position="55"/>
        <end position="78"/>
    </location>
</feature>
<dbReference type="Pfam" id="PF16481">
    <property type="entry name" value="DUF5058"/>
    <property type="match status" value="1"/>
</dbReference>
<dbReference type="RefSeq" id="WP_160650746.1">
    <property type="nucleotide sequence ID" value="NZ_JBHRWU010000001.1"/>
</dbReference>
<keyword evidence="1" id="KW-0472">Membrane</keyword>
<feature type="transmembrane region" description="Helical" evidence="1">
    <location>
        <begin position="12"/>
        <end position="34"/>
    </location>
</feature>